<dbReference type="SUPFAM" id="SSF55781">
    <property type="entry name" value="GAF domain-like"/>
    <property type="match status" value="1"/>
</dbReference>
<dbReference type="PRINTS" id="PR00344">
    <property type="entry name" value="BCTRLSENSOR"/>
</dbReference>
<dbReference type="SMART" id="SM00387">
    <property type="entry name" value="HATPase_c"/>
    <property type="match status" value="1"/>
</dbReference>
<reference evidence="13 14" key="1">
    <citation type="submission" date="2024-06" db="EMBL/GenBank/DDBJ databases">
        <title>The Natural Products Discovery Center: Release of the First 8490 Sequenced Strains for Exploring Actinobacteria Biosynthetic Diversity.</title>
        <authorList>
            <person name="Kalkreuter E."/>
            <person name="Kautsar S.A."/>
            <person name="Yang D."/>
            <person name="Bader C.D."/>
            <person name="Teijaro C.N."/>
            <person name="Fluegel L."/>
            <person name="Davis C.M."/>
            <person name="Simpson J.R."/>
            <person name="Lauterbach L."/>
            <person name="Steele A.D."/>
            <person name="Gui C."/>
            <person name="Meng S."/>
            <person name="Li G."/>
            <person name="Viehrig K."/>
            <person name="Ye F."/>
            <person name="Su P."/>
            <person name="Kiefer A.F."/>
            <person name="Nichols A."/>
            <person name="Cepeda A.J."/>
            <person name="Yan W."/>
            <person name="Fan B."/>
            <person name="Jiang Y."/>
            <person name="Adhikari A."/>
            <person name="Zheng C.-J."/>
            <person name="Schuster L."/>
            <person name="Cowan T.M."/>
            <person name="Smanski M.J."/>
            <person name="Chevrette M.G."/>
            <person name="De Carvalho L.P.S."/>
            <person name="Shen B."/>
        </authorList>
    </citation>
    <scope>NUCLEOTIDE SEQUENCE [LARGE SCALE GENOMIC DNA]</scope>
    <source>
        <strain evidence="13 14">NPDC006434</strain>
    </source>
</reference>
<feature type="domain" description="Histidine kinase" evidence="11">
    <location>
        <begin position="473"/>
        <end position="692"/>
    </location>
</feature>
<dbReference type="RefSeq" id="WP_355401710.1">
    <property type="nucleotide sequence ID" value="NZ_JBEXPZ010000050.1"/>
</dbReference>
<evidence type="ECO:0000313" key="14">
    <source>
        <dbReference type="Proteomes" id="UP001550210"/>
    </source>
</evidence>
<dbReference type="Gene3D" id="3.30.450.40">
    <property type="match status" value="1"/>
</dbReference>
<evidence type="ECO:0000256" key="1">
    <source>
        <dbReference type="ARBA" id="ARBA00000085"/>
    </source>
</evidence>
<dbReference type="CDD" id="cd00082">
    <property type="entry name" value="HisKA"/>
    <property type="match status" value="1"/>
</dbReference>
<evidence type="ECO:0000259" key="11">
    <source>
        <dbReference type="PROSITE" id="PS50109"/>
    </source>
</evidence>
<dbReference type="Pfam" id="PF00672">
    <property type="entry name" value="HAMP"/>
    <property type="match status" value="1"/>
</dbReference>
<evidence type="ECO:0000256" key="3">
    <source>
        <dbReference type="ARBA" id="ARBA00012438"/>
    </source>
</evidence>
<dbReference type="InterPro" id="IPR029016">
    <property type="entry name" value="GAF-like_dom_sf"/>
</dbReference>
<dbReference type="InterPro" id="IPR036890">
    <property type="entry name" value="HATPase_C_sf"/>
</dbReference>
<dbReference type="InterPro" id="IPR003660">
    <property type="entry name" value="HAMP_dom"/>
</dbReference>
<dbReference type="Proteomes" id="UP001550210">
    <property type="component" value="Unassembled WGS sequence"/>
</dbReference>
<evidence type="ECO:0000256" key="9">
    <source>
        <dbReference type="ARBA" id="ARBA00023012"/>
    </source>
</evidence>
<dbReference type="InterPro" id="IPR003661">
    <property type="entry name" value="HisK_dim/P_dom"/>
</dbReference>
<evidence type="ECO:0000256" key="5">
    <source>
        <dbReference type="ARBA" id="ARBA00022679"/>
    </source>
</evidence>
<evidence type="ECO:0000256" key="2">
    <source>
        <dbReference type="ARBA" id="ARBA00004236"/>
    </source>
</evidence>
<evidence type="ECO:0000256" key="8">
    <source>
        <dbReference type="ARBA" id="ARBA00022989"/>
    </source>
</evidence>
<feature type="domain" description="HAMP" evidence="12">
    <location>
        <begin position="208"/>
        <end position="260"/>
    </location>
</feature>
<keyword evidence="8" id="KW-1133">Transmembrane helix</keyword>
<dbReference type="GO" id="GO:0005524">
    <property type="term" value="F:ATP binding"/>
    <property type="evidence" value="ECO:0007669"/>
    <property type="project" value="UniProtKB-KW"/>
</dbReference>
<dbReference type="Pfam" id="PF02518">
    <property type="entry name" value="HATPase_c"/>
    <property type="match status" value="1"/>
</dbReference>
<evidence type="ECO:0000256" key="6">
    <source>
        <dbReference type="ARBA" id="ARBA00022692"/>
    </source>
</evidence>
<keyword evidence="5" id="KW-0808">Transferase</keyword>
<dbReference type="InterPro" id="IPR036097">
    <property type="entry name" value="HisK_dim/P_sf"/>
</dbReference>
<keyword evidence="9" id="KW-0902">Two-component regulatory system</keyword>
<dbReference type="SMART" id="SM00065">
    <property type="entry name" value="GAF"/>
    <property type="match status" value="1"/>
</dbReference>
<dbReference type="InterPro" id="IPR004358">
    <property type="entry name" value="Sig_transdc_His_kin-like_C"/>
</dbReference>
<dbReference type="Gene3D" id="1.10.287.130">
    <property type="match status" value="1"/>
</dbReference>
<organism evidence="13 14">
    <name type="scientific">Streptomyces ossamyceticus</name>
    <dbReference type="NCBI Taxonomy" id="249581"/>
    <lineage>
        <taxon>Bacteria</taxon>
        <taxon>Bacillati</taxon>
        <taxon>Actinomycetota</taxon>
        <taxon>Actinomycetes</taxon>
        <taxon>Kitasatosporales</taxon>
        <taxon>Streptomycetaceae</taxon>
        <taxon>Streptomyces</taxon>
    </lineage>
</organism>
<comment type="caution">
    <text evidence="13">The sequence shown here is derived from an EMBL/GenBank/DDBJ whole genome shotgun (WGS) entry which is preliminary data.</text>
</comment>
<evidence type="ECO:0000313" key="13">
    <source>
        <dbReference type="EMBL" id="MET9849269.1"/>
    </source>
</evidence>
<dbReference type="SMART" id="SM00388">
    <property type="entry name" value="HisKA"/>
    <property type="match status" value="1"/>
</dbReference>
<keyword evidence="7" id="KW-0418">Kinase</keyword>
<keyword evidence="6" id="KW-0812">Transmembrane</keyword>
<protein>
    <recommendedName>
        <fullName evidence="3">histidine kinase</fullName>
        <ecNumber evidence="3">2.7.13.3</ecNumber>
    </recommendedName>
</protein>
<dbReference type="Pfam" id="PF00512">
    <property type="entry name" value="HisKA"/>
    <property type="match status" value="1"/>
</dbReference>
<dbReference type="InterPro" id="IPR005467">
    <property type="entry name" value="His_kinase_dom"/>
</dbReference>
<gene>
    <name evidence="13" type="ORF">ABZZ21_32925</name>
</gene>
<dbReference type="EC" id="2.7.13.3" evidence="3"/>
<dbReference type="Gene3D" id="6.10.340.10">
    <property type="match status" value="1"/>
</dbReference>
<dbReference type="SMART" id="SM00304">
    <property type="entry name" value="HAMP"/>
    <property type="match status" value="1"/>
</dbReference>
<dbReference type="SUPFAM" id="SSF55874">
    <property type="entry name" value="ATPase domain of HSP90 chaperone/DNA topoisomerase II/histidine kinase"/>
    <property type="match status" value="1"/>
</dbReference>
<dbReference type="Gene3D" id="3.30.565.10">
    <property type="entry name" value="Histidine kinase-like ATPase, C-terminal domain"/>
    <property type="match status" value="1"/>
</dbReference>
<dbReference type="CDD" id="cd06225">
    <property type="entry name" value="HAMP"/>
    <property type="match status" value="1"/>
</dbReference>
<evidence type="ECO:0000256" key="4">
    <source>
        <dbReference type="ARBA" id="ARBA00022553"/>
    </source>
</evidence>
<keyword evidence="4" id="KW-0597">Phosphoprotein</keyword>
<dbReference type="InterPro" id="IPR003018">
    <property type="entry name" value="GAF"/>
</dbReference>
<keyword evidence="13" id="KW-0067">ATP-binding</keyword>
<proteinExistence type="predicted"/>
<sequence>MRTAPQRDGVRVARRLTATFTLLITLLLIVGAGSLTTTSMADRLHGQVLTELEPQVRQNLRVREQATRMHRAVRTYLLTGDETELAGYERARGQSFAALASARRGTTGATRRNLSTQEAELRAYVAVADRQAKAAPGSDEANRLTVQAARRFSAFDAVNRRHDLSLTREMNRLDERADTVLETSVVGIGVLLAVSGTVAVLAAVRTTRALTRPLRSTARTLGRLAAGEHSARAREVGPEEIREVARSVNVLADEGARLREVERERGSLSQAARELGIRIRDRLDVDYVLDTACGGMGEILGADYVFVLLTDDGGAAFPLARVWSAEQGLLPEAQARAIPPLPADVVRDHYRRGTVWLATDLPRYLSGTTPMSGAPGSFGQVGMPAENRAATAALGLQSAVVTPIGVGEEPIGAVCVARVDGDRAWRPVEVEIAESMASGVGRALHTSLLYEKETRLVEKLRALDQAKSDFLSTVSHELRTPLTSIVGYIELLKDEETGPLTPPQLRMLDVVDRNANRLRALIEDLLTLSRIESGTFGSMKKPVDLHGLVASAADAIRPAAEAASVALETRCPARPLVLEADGDQLDRVLMNLLSNAVKFTPEGGKVTVATETRNGEAVLTVSDNGIGIPPAEQEKLFQRFFRASNATDAAIPGTGLGLTIVHTIVANHGGEMEVHSEEGRGTTFTARLPLPDGNGAASS</sequence>
<dbReference type="CDD" id="cd00075">
    <property type="entry name" value="HATPase"/>
    <property type="match status" value="1"/>
</dbReference>
<dbReference type="PROSITE" id="PS50109">
    <property type="entry name" value="HIS_KIN"/>
    <property type="match status" value="1"/>
</dbReference>
<dbReference type="InterPro" id="IPR050736">
    <property type="entry name" value="Sensor_HK_Regulatory"/>
</dbReference>
<evidence type="ECO:0000256" key="7">
    <source>
        <dbReference type="ARBA" id="ARBA00022777"/>
    </source>
</evidence>
<keyword evidence="14" id="KW-1185">Reference proteome</keyword>
<accession>A0ABV2V612</accession>
<keyword evidence="13" id="KW-0547">Nucleotide-binding</keyword>
<dbReference type="SUPFAM" id="SSF47384">
    <property type="entry name" value="Homodimeric domain of signal transducing histidine kinase"/>
    <property type="match status" value="1"/>
</dbReference>
<feature type="region of interest" description="Disordered" evidence="10">
    <location>
        <begin position="678"/>
        <end position="699"/>
    </location>
</feature>
<dbReference type="Pfam" id="PF01590">
    <property type="entry name" value="GAF"/>
    <property type="match status" value="1"/>
</dbReference>
<evidence type="ECO:0000259" key="12">
    <source>
        <dbReference type="PROSITE" id="PS50885"/>
    </source>
</evidence>
<name>A0ABV2V612_9ACTN</name>
<dbReference type="PANTHER" id="PTHR43711:SF1">
    <property type="entry name" value="HISTIDINE KINASE 1"/>
    <property type="match status" value="1"/>
</dbReference>
<dbReference type="PROSITE" id="PS50885">
    <property type="entry name" value="HAMP"/>
    <property type="match status" value="1"/>
</dbReference>
<dbReference type="EMBL" id="JBEXPZ010000050">
    <property type="protein sequence ID" value="MET9849269.1"/>
    <property type="molecule type" value="Genomic_DNA"/>
</dbReference>
<keyword evidence="8" id="KW-0472">Membrane</keyword>
<evidence type="ECO:0000256" key="10">
    <source>
        <dbReference type="SAM" id="MobiDB-lite"/>
    </source>
</evidence>
<comment type="catalytic activity">
    <reaction evidence="1">
        <text>ATP + protein L-histidine = ADP + protein N-phospho-L-histidine.</text>
        <dbReference type="EC" id="2.7.13.3"/>
    </reaction>
</comment>
<dbReference type="PANTHER" id="PTHR43711">
    <property type="entry name" value="TWO-COMPONENT HISTIDINE KINASE"/>
    <property type="match status" value="1"/>
</dbReference>
<dbReference type="InterPro" id="IPR003594">
    <property type="entry name" value="HATPase_dom"/>
</dbReference>
<comment type="subcellular location">
    <subcellularLocation>
        <location evidence="2">Cell membrane</location>
    </subcellularLocation>
</comment>